<feature type="transmembrane region" description="Helical" evidence="12">
    <location>
        <begin position="184"/>
        <end position="201"/>
    </location>
</feature>
<dbReference type="InterPro" id="IPR003352">
    <property type="entry name" value="PTS_EIIC"/>
</dbReference>
<feature type="domain" description="PTS EIIC type-1" evidence="14">
    <location>
        <begin position="16"/>
        <end position="484"/>
    </location>
</feature>
<dbReference type="PANTHER" id="PTHR30009">
    <property type="entry name" value="CYTOCHROME C-TYPE SYNTHESIS PROTEIN AND PTS TRANSMEMBRANE COMPONENT"/>
    <property type="match status" value="1"/>
</dbReference>
<feature type="transmembrane region" description="Helical" evidence="12">
    <location>
        <begin position="452"/>
        <end position="472"/>
    </location>
</feature>
<reference evidence="15 16" key="1">
    <citation type="journal article" date="2014" name="PLoS ONE">
        <title>An emerging Mycoplasma associated with trichomoniasis, vaginal infection and disease.</title>
        <authorList>
            <consortium name="Vaginal Microbiome Consortium"/>
            <person name="Fettweis J.M."/>
            <person name="Serrano M.G."/>
            <person name="Huang B."/>
            <person name="Brooks J.P."/>
            <person name="Glascock A.L."/>
            <person name="Sheth N.U."/>
            <person name="Strauss J.F.III."/>
            <person name="Jefferson K.K."/>
            <person name="Buck G.A."/>
        </authorList>
    </citation>
    <scope>NUCLEOTIDE SEQUENCE [LARGE SCALE GENOMIC DNA]</scope>
    <source>
        <strain evidence="15 16">VCU_M1</strain>
    </source>
</reference>
<gene>
    <name evidence="15" type="ORF">MGM1_0540</name>
</gene>
<evidence type="ECO:0000256" key="9">
    <source>
        <dbReference type="ARBA" id="ARBA00022989"/>
    </source>
</evidence>
<dbReference type="HOGENOM" id="CLU_012312_1_0_14"/>
<evidence type="ECO:0000256" key="4">
    <source>
        <dbReference type="ARBA" id="ARBA00022597"/>
    </source>
</evidence>
<evidence type="ECO:0000256" key="1">
    <source>
        <dbReference type="ARBA" id="ARBA00004651"/>
    </source>
</evidence>
<dbReference type="GO" id="GO:0008982">
    <property type="term" value="F:protein-N(PI)-phosphohistidine-sugar phosphotransferase activity"/>
    <property type="evidence" value="ECO:0007669"/>
    <property type="project" value="InterPro"/>
</dbReference>
<evidence type="ECO:0000256" key="3">
    <source>
        <dbReference type="ARBA" id="ARBA00022475"/>
    </source>
</evidence>
<accession>A0A097SS89</accession>
<dbReference type="STRING" id="1318617.MGM1_0540"/>
<sequence>MRLQHSNKVKGPSFFSNLMSRLGKIGKVLLFPIAVLPIAAILLRVGAQLPSFDLSKADVVEQIHKLGITDSEVTFMNFVSMIVMKSGGIVFDNLPILFALAIGFGFAKDSRGEAAFAAGISMLLLMFFMRQGGFVDTIYGKIVLPGAQFDEMGRRAGDPDFAGIASGFVGVFGSKYNAALSNNVLNGIIVGSVSAFIYNRFTNVEVPKILGFFSGRRLIPSIVILITGVWTILYAVIFPWIGYLFYEISVFLYSTAGNNRWGRSAVMGAYGIINRLLLPFGLHHIPNNLFWFQLGDWVDANGNPVYGDINIFISGKAAENPGGIFQSGFFPVMMFGLPAIAFLFWFTAENKEQRRRVFAIFGSAAIVSFLTGITEPIEFAFMFISPLLYVCHAILTGIFGFISGAFGIQLGFGFSAGFMDYLLSIPKSMEIINNSPIRFSTETMKIFANPGWIIPIGLVCATTYFFTGYGLIKYFNLQTPGRGQNLLEDPSAAKELASATLDKGNGILSPKAYAIVKALGGYENITTFNNCTTRLRYSVKEMNKVDQAALKKAGAMGVIKISDNDLQIIVGTDADRLNCEIENNKNAKI</sequence>
<feature type="transmembrane region" description="Helical" evidence="12">
    <location>
        <begin position="28"/>
        <end position="47"/>
    </location>
</feature>
<dbReference type="InterPro" id="IPR050429">
    <property type="entry name" value="PTS_Glucose_EIICBA"/>
</dbReference>
<keyword evidence="5" id="KW-0808">Transferase</keyword>
<evidence type="ECO:0000256" key="6">
    <source>
        <dbReference type="ARBA" id="ARBA00022683"/>
    </source>
</evidence>
<feature type="transmembrane region" description="Helical" evidence="12">
    <location>
        <begin position="114"/>
        <end position="131"/>
    </location>
</feature>
<dbReference type="SUPFAM" id="SSF55604">
    <property type="entry name" value="Glucose permease domain IIB"/>
    <property type="match status" value="1"/>
</dbReference>
<dbReference type="Proteomes" id="UP000030066">
    <property type="component" value="Chromosome"/>
</dbReference>
<keyword evidence="10 12" id="KW-0472">Membrane</keyword>
<dbReference type="NCBIfam" id="TIGR00826">
    <property type="entry name" value="EIIB_glc"/>
    <property type="match status" value="1"/>
</dbReference>
<dbReference type="Pfam" id="PF02378">
    <property type="entry name" value="PTS_EIIC"/>
    <property type="match status" value="1"/>
</dbReference>
<dbReference type="InterPro" id="IPR018113">
    <property type="entry name" value="PTrfase_EIIB_Cys"/>
</dbReference>
<keyword evidence="2" id="KW-0813">Transport</keyword>
<dbReference type="GO" id="GO:0090563">
    <property type="term" value="F:protein-phosphocysteine-sugar phosphotransferase activity"/>
    <property type="evidence" value="ECO:0007669"/>
    <property type="project" value="TreeGrafter"/>
</dbReference>
<dbReference type="GO" id="GO:0005886">
    <property type="term" value="C:plasma membrane"/>
    <property type="evidence" value="ECO:0007669"/>
    <property type="project" value="UniProtKB-SubCell"/>
</dbReference>
<evidence type="ECO:0000256" key="5">
    <source>
        <dbReference type="ARBA" id="ARBA00022679"/>
    </source>
</evidence>
<evidence type="ECO:0000256" key="7">
    <source>
        <dbReference type="ARBA" id="ARBA00022692"/>
    </source>
</evidence>
<evidence type="ECO:0000313" key="15">
    <source>
        <dbReference type="EMBL" id="AIV03441.1"/>
    </source>
</evidence>
<dbReference type="GO" id="GO:0016301">
    <property type="term" value="F:kinase activity"/>
    <property type="evidence" value="ECO:0007669"/>
    <property type="project" value="UniProtKB-KW"/>
</dbReference>
<feature type="active site" description="Phosphocysteine intermediate; for EIIB activity" evidence="11">
    <location>
        <position position="531"/>
    </location>
</feature>
<dbReference type="Pfam" id="PF00367">
    <property type="entry name" value="PTS_EIIB"/>
    <property type="match status" value="1"/>
</dbReference>
<dbReference type="KEGG" id="mgj:MGM1_0540"/>
<keyword evidence="6" id="KW-0598">Phosphotransferase system</keyword>
<evidence type="ECO:0000256" key="12">
    <source>
        <dbReference type="SAM" id="Phobius"/>
    </source>
</evidence>
<dbReference type="AlphaFoldDB" id="A0A097SS89"/>
<keyword evidence="9 12" id="KW-1133">Transmembrane helix</keyword>
<protein>
    <submittedName>
        <fullName evidence="15">Phosphotransferase system component EIIBC</fullName>
    </submittedName>
</protein>
<dbReference type="PROSITE" id="PS51103">
    <property type="entry name" value="PTS_EIIC_TYPE_1"/>
    <property type="match status" value="1"/>
</dbReference>
<feature type="transmembrane region" description="Helical" evidence="12">
    <location>
        <begin position="324"/>
        <end position="345"/>
    </location>
</feature>
<keyword evidence="4" id="KW-0762">Sugar transport</keyword>
<dbReference type="eggNOG" id="COG1264">
    <property type="taxonomic scope" value="Bacteria"/>
</dbReference>
<dbReference type="InterPro" id="IPR001996">
    <property type="entry name" value="PTS_IIB_1"/>
</dbReference>
<evidence type="ECO:0000256" key="8">
    <source>
        <dbReference type="ARBA" id="ARBA00022777"/>
    </source>
</evidence>
<feature type="domain" description="PTS EIIB type-1" evidence="13">
    <location>
        <begin position="509"/>
        <end position="589"/>
    </location>
</feature>
<dbReference type="InterPro" id="IPR013013">
    <property type="entry name" value="PTS_EIIC_1"/>
</dbReference>
<dbReference type="EMBL" id="CP007711">
    <property type="protein sequence ID" value="AIV03441.1"/>
    <property type="molecule type" value="Genomic_DNA"/>
</dbReference>
<evidence type="ECO:0000313" key="16">
    <source>
        <dbReference type="Proteomes" id="UP000030066"/>
    </source>
</evidence>
<comment type="subcellular location">
    <subcellularLocation>
        <location evidence="1">Cell membrane</location>
        <topology evidence="1">Multi-pass membrane protein</topology>
    </subcellularLocation>
</comment>
<name>A0A097SS89_9BACT</name>
<dbReference type="PROSITE" id="PS51098">
    <property type="entry name" value="PTS_EIIB_TYPE_1"/>
    <property type="match status" value="1"/>
</dbReference>
<dbReference type="GO" id="GO:0009401">
    <property type="term" value="P:phosphoenolpyruvate-dependent sugar phosphotransferase system"/>
    <property type="evidence" value="ECO:0007669"/>
    <property type="project" value="UniProtKB-KW"/>
</dbReference>
<evidence type="ECO:0000259" key="14">
    <source>
        <dbReference type="PROSITE" id="PS51103"/>
    </source>
</evidence>
<evidence type="ECO:0000256" key="11">
    <source>
        <dbReference type="PROSITE-ProRule" id="PRU00421"/>
    </source>
</evidence>
<keyword evidence="7 12" id="KW-0812">Transmembrane</keyword>
<feature type="transmembrane region" description="Helical" evidence="12">
    <location>
        <begin position="222"/>
        <end position="246"/>
    </location>
</feature>
<dbReference type="InterPro" id="IPR036878">
    <property type="entry name" value="Glu_permease_IIB"/>
</dbReference>
<organism evidence="15 16">
    <name type="scientific">Candidatus Malacoplasma girerdii</name>
    <dbReference type="NCBI Taxonomy" id="1318617"/>
    <lineage>
        <taxon>Bacteria</taxon>
        <taxon>Bacillati</taxon>
        <taxon>Mycoplasmatota</taxon>
        <taxon>Mycoplasmoidales</taxon>
        <taxon>Mycoplasmoidaceae</taxon>
        <taxon>Malacoplasma</taxon>
    </lineage>
</organism>
<evidence type="ECO:0000256" key="2">
    <source>
        <dbReference type="ARBA" id="ARBA00022448"/>
    </source>
</evidence>
<feature type="transmembrane region" description="Helical" evidence="12">
    <location>
        <begin position="357"/>
        <end position="373"/>
    </location>
</feature>
<evidence type="ECO:0000256" key="10">
    <source>
        <dbReference type="ARBA" id="ARBA00023136"/>
    </source>
</evidence>
<keyword evidence="8" id="KW-0418">Kinase</keyword>
<dbReference type="eggNOG" id="COG1263">
    <property type="taxonomic scope" value="Bacteria"/>
</dbReference>
<keyword evidence="3" id="KW-1003">Cell membrane</keyword>
<keyword evidence="16" id="KW-1185">Reference proteome</keyword>
<dbReference type="CDD" id="cd00212">
    <property type="entry name" value="PTS_IIB_glc"/>
    <property type="match status" value="1"/>
</dbReference>
<feature type="transmembrane region" description="Helical" evidence="12">
    <location>
        <begin position="86"/>
        <end position="107"/>
    </location>
</feature>
<dbReference type="Gene3D" id="3.30.1360.60">
    <property type="entry name" value="Glucose permease domain IIB"/>
    <property type="match status" value="1"/>
</dbReference>
<proteinExistence type="predicted"/>
<evidence type="ECO:0000259" key="13">
    <source>
        <dbReference type="PROSITE" id="PS51098"/>
    </source>
</evidence>